<proteinExistence type="predicted"/>
<keyword evidence="3" id="KW-1185">Reference proteome</keyword>
<dbReference type="EMBL" id="ACYG01000019">
    <property type="protein sequence ID" value="EEV18069.1"/>
    <property type="molecule type" value="Genomic_DNA"/>
</dbReference>
<accession>C8PG31</accession>
<dbReference type="Proteomes" id="UP000005709">
    <property type="component" value="Unassembled WGS sequence"/>
</dbReference>
<evidence type="ECO:0000256" key="1">
    <source>
        <dbReference type="SAM" id="Phobius"/>
    </source>
</evidence>
<keyword evidence="1" id="KW-1133">Transmembrane helix</keyword>
<name>C8PG31_9BACT</name>
<feature type="transmembrane region" description="Helical" evidence="1">
    <location>
        <begin position="6"/>
        <end position="21"/>
    </location>
</feature>
<dbReference type="AlphaFoldDB" id="C8PG31"/>
<comment type="caution">
    <text evidence="2">The sequence shown here is derived from an EMBL/GenBank/DDBJ whole genome shotgun (WGS) entry which is preliminary data.</text>
</comment>
<evidence type="ECO:0000313" key="2">
    <source>
        <dbReference type="EMBL" id="EEV18069.1"/>
    </source>
</evidence>
<protein>
    <submittedName>
        <fullName evidence="2">Uncharacterized protein</fullName>
    </submittedName>
</protein>
<reference evidence="2 3" key="1">
    <citation type="submission" date="2009-07" db="EMBL/GenBank/DDBJ databases">
        <authorList>
            <person name="Madupu R."/>
            <person name="Sebastian Y."/>
            <person name="Durkin A.S."/>
            <person name="Torralba M."/>
            <person name="Methe B."/>
            <person name="Sutton G.G."/>
            <person name="Strausberg R.L."/>
            <person name="Nelson K.E."/>
        </authorList>
    </citation>
    <scope>NUCLEOTIDE SEQUENCE [LARGE SCALE GENOMIC DNA]</scope>
    <source>
        <strain evidence="2 3">RM3268</strain>
    </source>
</reference>
<keyword evidence="1" id="KW-0472">Membrane</keyword>
<gene>
    <name evidence="2" type="ORF">CAMGR0001_0824</name>
</gene>
<evidence type="ECO:0000313" key="3">
    <source>
        <dbReference type="Proteomes" id="UP000005709"/>
    </source>
</evidence>
<keyword evidence="1" id="KW-0812">Transmembrane</keyword>
<sequence>MPPLALSEISFFSIVFLYKIFKFHRSFGRDFKILTQLNAPLLNLHRDSF</sequence>
<organism evidence="2 3">
    <name type="scientific">Campylobacter gracilis RM3268</name>
    <dbReference type="NCBI Taxonomy" id="553220"/>
    <lineage>
        <taxon>Bacteria</taxon>
        <taxon>Pseudomonadati</taxon>
        <taxon>Campylobacterota</taxon>
        <taxon>Epsilonproteobacteria</taxon>
        <taxon>Campylobacterales</taxon>
        <taxon>Campylobacteraceae</taxon>
        <taxon>Campylobacter</taxon>
    </lineage>
</organism>